<dbReference type="RefSeq" id="XP_007779679.1">
    <property type="nucleotide sequence ID" value="XM_007781489.1"/>
</dbReference>
<dbReference type="EMBL" id="JH767568">
    <property type="protein sequence ID" value="EON64362.1"/>
    <property type="molecule type" value="Genomic_DNA"/>
</dbReference>
<dbReference type="InterPro" id="IPR052587">
    <property type="entry name" value="TELO2-interacting_protein_1"/>
</dbReference>
<dbReference type="GO" id="GO:0005737">
    <property type="term" value="C:cytoplasm"/>
    <property type="evidence" value="ECO:0007669"/>
    <property type="project" value="TreeGrafter"/>
</dbReference>
<dbReference type="PANTHER" id="PTHR18460">
    <property type="entry name" value="TEL2 INTERACTING PROTEIN 1 TTI1 FAMILY MEMBER"/>
    <property type="match status" value="1"/>
</dbReference>
<evidence type="ECO:0000259" key="3">
    <source>
        <dbReference type="Pfam" id="PF24181"/>
    </source>
</evidence>
<dbReference type="Gene3D" id="1.25.10.10">
    <property type="entry name" value="Leucine-rich Repeat Variant"/>
    <property type="match status" value="2"/>
</dbReference>
<evidence type="ECO:0000313" key="5">
    <source>
        <dbReference type="Proteomes" id="UP000016924"/>
    </source>
</evidence>
<proteinExistence type="predicted"/>
<organism evidence="4 5">
    <name type="scientific">Coniosporium apollinis (strain CBS 100218)</name>
    <name type="common">Rock-inhabiting black yeast</name>
    <dbReference type="NCBI Taxonomy" id="1168221"/>
    <lineage>
        <taxon>Eukaryota</taxon>
        <taxon>Fungi</taxon>
        <taxon>Dikarya</taxon>
        <taxon>Ascomycota</taxon>
        <taxon>Pezizomycotina</taxon>
        <taxon>Dothideomycetes</taxon>
        <taxon>Dothideomycetes incertae sedis</taxon>
        <taxon>Coniosporium</taxon>
    </lineage>
</organism>
<dbReference type="InterPro" id="IPR011989">
    <property type="entry name" value="ARM-like"/>
</dbReference>
<dbReference type="Pfam" id="PF21547">
    <property type="entry name" value="TTI1"/>
    <property type="match status" value="1"/>
</dbReference>
<evidence type="ECO:0000256" key="1">
    <source>
        <dbReference type="SAM" id="MobiDB-lite"/>
    </source>
</evidence>
<dbReference type="PANTHER" id="PTHR18460:SF3">
    <property type="entry name" value="TELO2-INTERACTING PROTEIN 1 HOMOLOG"/>
    <property type="match status" value="1"/>
</dbReference>
<dbReference type="InterPro" id="IPR057567">
    <property type="entry name" value="TPR_TTI1_C"/>
</dbReference>
<feature type="domain" description="TTI1 N-terminal TPR" evidence="2">
    <location>
        <begin position="18"/>
        <end position="232"/>
    </location>
</feature>
<accession>R7YR18</accession>
<dbReference type="InterPro" id="IPR057566">
    <property type="entry name" value="TPR_TTI1_N"/>
</dbReference>
<protein>
    <submittedName>
        <fullName evidence="4">Uncharacterized protein</fullName>
    </submittedName>
</protein>
<feature type="region of interest" description="Disordered" evidence="1">
    <location>
        <begin position="654"/>
        <end position="706"/>
    </location>
</feature>
<dbReference type="OMA" id="PHPKKPW"/>
<name>R7YR18_CONA1</name>
<dbReference type="STRING" id="1168221.R7YR18"/>
<reference evidence="5" key="1">
    <citation type="submission" date="2012-06" db="EMBL/GenBank/DDBJ databases">
        <title>The genome sequence of Coniosporium apollinis CBS 100218.</title>
        <authorList>
            <consortium name="The Broad Institute Genome Sequencing Platform"/>
            <person name="Cuomo C."/>
            <person name="Gorbushina A."/>
            <person name="Noack S."/>
            <person name="Walker B."/>
            <person name="Young S.K."/>
            <person name="Zeng Q."/>
            <person name="Gargeya S."/>
            <person name="Fitzgerald M."/>
            <person name="Haas B."/>
            <person name="Abouelleil A."/>
            <person name="Alvarado L."/>
            <person name="Arachchi H.M."/>
            <person name="Berlin A.M."/>
            <person name="Chapman S.B."/>
            <person name="Goldberg J."/>
            <person name="Griggs A."/>
            <person name="Gujja S."/>
            <person name="Hansen M."/>
            <person name="Howarth C."/>
            <person name="Imamovic A."/>
            <person name="Larimer J."/>
            <person name="McCowan C."/>
            <person name="Montmayeur A."/>
            <person name="Murphy C."/>
            <person name="Neiman D."/>
            <person name="Pearson M."/>
            <person name="Priest M."/>
            <person name="Roberts A."/>
            <person name="Saif S."/>
            <person name="Shea T."/>
            <person name="Sisk P."/>
            <person name="Sykes S."/>
            <person name="Wortman J."/>
            <person name="Nusbaum C."/>
            <person name="Birren B."/>
        </authorList>
    </citation>
    <scope>NUCLEOTIDE SEQUENCE [LARGE SCALE GENOMIC DNA]</scope>
    <source>
        <strain evidence="5">CBS 100218</strain>
    </source>
</reference>
<dbReference type="eggNOG" id="KOG4524">
    <property type="taxonomic scope" value="Eukaryota"/>
</dbReference>
<dbReference type="Pfam" id="PF24181">
    <property type="entry name" value="TPR_TTI1_C"/>
    <property type="match status" value="1"/>
</dbReference>
<dbReference type="OrthoDB" id="49511at2759"/>
<dbReference type="HOGENOM" id="CLU_005544_0_0_1"/>
<dbReference type="Pfam" id="PF24173">
    <property type="entry name" value="TPR_TTI1_N"/>
    <property type="match status" value="1"/>
</dbReference>
<sequence length="953" mass="103975">MPLHPAANWMEIPGLAGAQTSEELQAAAFICLSDLFESLSQSLVGRASLIVTANIPPLGHAVTTILNGITPGGPKEIQLTATTALQAFCLAVTDQEALASFLPGIVSSLTKVLTYSTTSRKPYKVLVRGLDVLSRVLRSVVSDDKTKDLPESQETDKVSDAASPMRLTTSWLKATAAQLRMALANVMKLRQHPRAEVRQALSEVCVTVLEACRNSLSECGPMMIETLVVLSASNDDEIEHSLKRLLATNAKTGELLTASLFSWVVSLPRVMQSADDSAKRNTIKQVSRAFTVLSEKGMGLTIVNRAMATSLRDSLFATIHTASENRSFIQGGRGDSALDLILPGQKGSTAFEPIVMTLRSQAETADELGSLLKSLSTANASMQITKELMLAIPRSQGEMQLASFWLALNLLKSTTNTNVALDDFTDLGPSSPDLQSELLDDIFAYSISILSESTLDLATDWRMQAVAVEAVAHRATQMDEDFRIELVDALYPVVQLLASPVAQLRSHAITCLNIMSDACGYPNTSEMIVANVDYLVNAVALQLNDLNLSPQAPQVLLMMVKLSGPSLLPYLDDLVDSVFAALEKYHGYSKLVELLFSVLKGIAEEGAKMPQLAIINSKEGIKRKEAFQYITIADVTKSIKKLRRGTCRMEENLRSQQLEDDDEVFPNRPWKDDLEEPSASARDSAGDVARDGNGNEASDVAGQTPPVPKTYDLLLKVSQLTQHYLTSSTPELRTSLLSLLDITIPALAVHEDLFLPLINTLWPVLVPRLEDPEAYVVANALDVIGSMCMHAGDFMRGRIDDLWEGIKKVHRRNTPDQAGKARARPLQSKSSLEHAGVTETNSQLTSFQPSHYIKTPTRLVWDALVRLLTTIVDYVVINEEVFDEILEMLSPLLEKDVEVKTALSSRNPDAVWLAMLKRSLITGHAIDGLPPPSVAADMRPASGQDWEFAAINV</sequence>
<dbReference type="GeneID" id="19900904"/>
<evidence type="ECO:0000313" key="4">
    <source>
        <dbReference type="EMBL" id="EON64362.1"/>
    </source>
</evidence>
<keyword evidence="5" id="KW-1185">Reference proteome</keyword>
<dbReference type="AlphaFoldDB" id="R7YR18"/>
<feature type="region of interest" description="Disordered" evidence="1">
    <location>
        <begin position="811"/>
        <end position="842"/>
    </location>
</feature>
<gene>
    <name evidence="4" type="ORF">W97_03593</name>
</gene>
<dbReference type="InterPro" id="IPR016024">
    <property type="entry name" value="ARM-type_fold"/>
</dbReference>
<dbReference type="Proteomes" id="UP000016924">
    <property type="component" value="Unassembled WGS sequence"/>
</dbReference>
<evidence type="ECO:0000259" key="2">
    <source>
        <dbReference type="Pfam" id="PF24173"/>
    </source>
</evidence>
<dbReference type="SUPFAM" id="SSF48371">
    <property type="entry name" value="ARM repeat"/>
    <property type="match status" value="1"/>
</dbReference>
<feature type="domain" description="TTI1 C-terminal TPR" evidence="3">
    <location>
        <begin position="685"/>
        <end position="896"/>
    </location>
</feature>
<dbReference type="InterPro" id="IPR049362">
    <property type="entry name" value="TTI1_rpt"/>
</dbReference>